<dbReference type="RefSeq" id="XP_002768312.1">
    <property type="nucleotide sequence ID" value="XM_002768266.1"/>
</dbReference>
<dbReference type="EMBL" id="GG684603">
    <property type="protein sequence ID" value="EER01030.1"/>
    <property type="molecule type" value="Genomic_DNA"/>
</dbReference>
<name>C5LQI4_PERM5</name>
<sequence>MCSKPKLLRKLGATEKEIYAQSDERARRQRITETIVWESEEEQLNNLTNIFRDEDGHYEWDCLNKIIRVLVRTSAAARSARLVDVGGASEDAGEGDDQSVMNCQWIKSNKTKFTRLYLKVLLPLVKARRDDFVRRTEVCWMLANLLGSHSRAVLLSALELAVVCVEGGYKKAQAQLYQQLPVTRLRFLKNLYDVLKSQAQLTNTANQQGGYMRASANVELCVSSRQYVPERDHWNLLLSTLRWVGHLEGQLFRKG</sequence>
<keyword evidence="2" id="KW-1185">Reference proteome</keyword>
<evidence type="ECO:0000313" key="2">
    <source>
        <dbReference type="Proteomes" id="UP000007800"/>
    </source>
</evidence>
<reference evidence="1 2" key="1">
    <citation type="submission" date="2008-07" db="EMBL/GenBank/DDBJ databases">
        <authorList>
            <person name="El-Sayed N."/>
            <person name="Caler E."/>
            <person name="Inman J."/>
            <person name="Amedeo P."/>
            <person name="Hass B."/>
            <person name="Wortman J."/>
        </authorList>
    </citation>
    <scope>NUCLEOTIDE SEQUENCE [LARGE SCALE GENOMIC DNA]</scope>
    <source>
        <strain evidence="2">ATCC 50983 / TXsc</strain>
    </source>
</reference>
<evidence type="ECO:0000313" key="1">
    <source>
        <dbReference type="EMBL" id="EER01030.1"/>
    </source>
</evidence>
<protein>
    <submittedName>
        <fullName evidence="1">Uncharacterized protein</fullName>
    </submittedName>
</protein>
<dbReference type="AlphaFoldDB" id="C5LQI4"/>
<dbReference type="Proteomes" id="UP000007800">
    <property type="component" value="Unassembled WGS sequence"/>
</dbReference>
<accession>C5LQI4</accession>
<dbReference type="GeneID" id="9057529"/>
<dbReference type="InParanoid" id="C5LQI4"/>
<gene>
    <name evidence="1" type="ORF">Pmar_PMAR025128</name>
</gene>
<proteinExistence type="predicted"/>
<organism evidence="2">
    <name type="scientific">Perkinsus marinus (strain ATCC 50983 / TXsc)</name>
    <dbReference type="NCBI Taxonomy" id="423536"/>
    <lineage>
        <taxon>Eukaryota</taxon>
        <taxon>Sar</taxon>
        <taxon>Alveolata</taxon>
        <taxon>Perkinsozoa</taxon>
        <taxon>Perkinsea</taxon>
        <taxon>Perkinsida</taxon>
        <taxon>Perkinsidae</taxon>
        <taxon>Perkinsus</taxon>
    </lineage>
</organism>